<dbReference type="PRINTS" id="PR01437">
    <property type="entry name" value="NUOXDRDTASE4"/>
</dbReference>
<proteinExistence type="predicted"/>
<dbReference type="PANTHER" id="PTHR42682:SF5">
    <property type="entry name" value="HYDROGENASE-4 COMPONENT F"/>
    <property type="match status" value="1"/>
</dbReference>
<feature type="transmembrane region" description="Helical" evidence="7">
    <location>
        <begin position="340"/>
        <end position="357"/>
    </location>
</feature>
<feature type="transmembrane region" description="Helical" evidence="7">
    <location>
        <begin position="30"/>
        <end position="47"/>
    </location>
</feature>
<evidence type="ECO:0000256" key="6">
    <source>
        <dbReference type="ARBA" id="ARBA00023136"/>
    </source>
</evidence>
<evidence type="ECO:0000256" key="2">
    <source>
        <dbReference type="ARBA" id="ARBA00022475"/>
    </source>
</evidence>
<evidence type="ECO:0000313" key="11">
    <source>
        <dbReference type="Proteomes" id="UP000237153"/>
    </source>
</evidence>
<feature type="transmembrane region" description="Helical" evidence="7">
    <location>
        <begin position="6"/>
        <end position="23"/>
    </location>
</feature>
<feature type="transmembrane region" description="Helical" evidence="7">
    <location>
        <begin position="311"/>
        <end position="334"/>
    </location>
</feature>
<reference evidence="10 11" key="1">
    <citation type="submission" date="2018-01" db="EMBL/GenBank/DDBJ databases">
        <title>Metagenomic assembled genomes from two thermal pools in the Uzon Caldera, Kamchatka, Russia.</title>
        <authorList>
            <person name="Wilkins L."/>
            <person name="Ettinger C."/>
        </authorList>
    </citation>
    <scope>NUCLEOTIDE SEQUENCE [LARGE SCALE GENOMIC DNA]</scope>
    <source>
        <strain evidence="10">ZAV-06</strain>
    </source>
</reference>
<feature type="transmembrane region" description="Helical" evidence="7">
    <location>
        <begin position="67"/>
        <end position="90"/>
    </location>
</feature>
<dbReference type="InterPro" id="IPR003918">
    <property type="entry name" value="NADH_UbQ_OxRdtase"/>
</dbReference>
<evidence type="ECO:0000256" key="3">
    <source>
        <dbReference type="ARBA" id="ARBA00022692"/>
    </source>
</evidence>
<feature type="transmembrane region" description="Helical" evidence="7">
    <location>
        <begin position="276"/>
        <end position="299"/>
    </location>
</feature>
<dbReference type="PANTHER" id="PTHR42682">
    <property type="entry name" value="HYDROGENASE-4 COMPONENT F"/>
    <property type="match status" value="1"/>
</dbReference>
<keyword evidence="3 7" id="KW-0812">Transmembrane</keyword>
<dbReference type="GO" id="GO:0008137">
    <property type="term" value="F:NADH dehydrogenase (ubiquinone) activity"/>
    <property type="evidence" value="ECO:0007669"/>
    <property type="project" value="InterPro"/>
</dbReference>
<dbReference type="InterPro" id="IPR001750">
    <property type="entry name" value="ND/Mrp_TM"/>
</dbReference>
<comment type="subcellular location">
    <subcellularLocation>
        <location evidence="1">Cell membrane</location>
        <topology evidence="1">Multi-pass membrane protein</topology>
    </subcellularLocation>
</comment>
<comment type="caution">
    <text evidence="10">The sequence shown here is derived from an EMBL/GenBank/DDBJ whole genome shotgun (WGS) entry which is preliminary data.</text>
</comment>
<keyword evidence="4 7" id="KW-1133">Transmembrane helix</keyword>
<evidence type="ECO:0000256" key="7">
    <source>
        <dbReference type="SAM" id="Phobius"/>
    </source>
</evidence>
<dbReference type="Proteomes" id="UP000237153">
    <property type="component" value="Unassembled WGS sequence"/>
</dbReference>
<sequence length="486" mass="53660">MEISLILLILIVPIASSILSLIEKFRMQEISTLSSSIIETMLSILILQNVKSSALVFADDEFAVDYLSAIMIFALSLLYFAASIFSIGYIEHEITIGEISKERKRLFYSLLNVFIFTMLLVVTTNNIVVMWIAIEATTIASTFLVGIYNKPESLEASWKYLILCSVGLSFSLYGTVLFYSISYQAGLTKPWLYSSILNSSNLFSNYISMIKLIFIFLLVGFGTKAGLVPLHAWLPDAHSEAPAPVSALFSGILIECSMYVLMRYYGIMVAVGLGSFVRYIFLIIGLLSMFIASMLMITARDVKRLLAFSSIEQMGIIACGLGFGSYIGIIGAVFQLISHTLIKGSLFLSSGAIMNIYNTRNINRIRGIIKASPVLGTLVLLGMLGIVLCPPFSTFYSGLFVVMSGAEENNLAGIITMIALLVIAFAALVWKFSNMLFGKPSIESNWKIRVWVWLPILLLISLSLIIGIYPGLIWSYLENAAKEVLL</sequence>
<feature type="domain" description="NADH:quinone oxidoreductase/Mrp antiporter transmembrane" evidence="8">
    <location>
        <begin position="125"/>
        <end position="417"/>
    </location>
</feature>
<dbReference type="AlphaFoldDB" id="A0A2J6N5D4"/>
<evidence type="ECO:0000256" key="1">
    <source>
        <dbReference type="ARBA" id="ARBA00004651"/>
    </source>
</evidence>
<reference evidence="9" key="2">
    <citation type="journal article" date="2020" name="mSystems">
        <title>Genome- and Community-Level Interaction Insights into Carbon Utilization and Element Cycling Functions of Hydrothermarchaeota in Hydrothermal Sediment.</title>
        <authorList>
            <person name="Zhou Z."/>
            <person name="Liu Y."/>
            <person name="Xu W."/>
            <person name="Pan J."/>
            <person name="Luo Z.H."/>
            <person name="Li M."/>
        </authorList>
    </citation>
    <scope>NUCLEOTIDE SEQUENCE [LARGE SCALE GENOMIC DNA]</scope>
    <source>
        <strain evidence="9">SpSt-1261</strain>
    </source>
</reference>
<dbReference type="InterPro" id="IPR052175">
    <property type="entry name" value="ComplexI-like_HydComp"/>
</dbReference>
<dbReference type="GO" id="GO:0042773">
    <property type="term" value="P:ATP synthesis coupled electron transport"/>
    <property type="evidence" value="ECO:0007669"/>
    <property type="project" value="InterPro"/>
</dbReference>
<feature type="transmembrane region" description="Helical" evidence="7">
    <location>
        <begin position="243"/>
        <end position="264"/>
    </location>
</feature>
<dbReference type="EMBL" id="PNIM01000006">
    <property type="protein sequence ID" value="PMB75806.1"/>
    <property type="molecule type" value="Genomic_DNA"/>
</dbReference>
<keyword evidence="5" id="KW-0560">Oxidoreductase</keyword>
<feature type="transmembrane region" description="Helical" evidence="7">
    <location>
        <begin position="378"/>
        <end position="399"/>
    </location>
</feature>
<keyword evidence="6 7" id="KW-0472">Membrane</keyword>
<evidence type="ECO:0000256" key="5">
    <source>
        <dbReference type="ARBA" id="ARBA00023002"/>
    </source>
</evidence>
<evidence type="ECO:0000313" key="9">
    <source>
        <dbReference type="EMBL" id="HEW63871.1"/>
    </source>
</evidence>
<dbReference type="Proteomes" id="UP000886076">
    <property type="component" value="Unassembled WGS sequence"/>
</dbReference>
<evidence type="ECO:0000256" key="4">
    <source>
        <dbReference type="ARBA" id="ARBA00022989"/>
    </source>
</evidence>
<evidence type="ECO:0000259" key="8">
    <source>
        <dbReference type="Pfam" id="PF00361"/>
    </source>
</evidence>
<feature type="transmembrane region" description="Helical" evidence="7">
    <location>
        <begin position="160"/>
        <end position="182"/>
    </location>
</feature>
<name>A0A2J6N5D4_9CREN</name>
<organism evidence="10 11">
    <name type="scientific">Fervidicoccus fontis</name>
    <dbReference type="NCBI Taxonomy" id="683846"/>
    <lineage>
        <taxon>Archaea</taxon>
        <taxon>Thermoproteota</taxon>
        <taxon>Thermoprotei</taxon>
        <taxon>Fervidicoccales</taxon>
        <taxon>Fervidicoccaceae</taxon>
        <taxon>Fervidicoccus</taxon>
    </lineage>
</organism>
<gene>
    <name evidence="10" type="ORF">C0188_01710</name>
    <name evidence="9" type="ORF">ENO39_02275</name>
</gene>
<accession>A0A2J6N5D4</accession>
<evidence type="ECO:0000313" key="10">
    <source>
        <dbReference type="EMBL" id="PMB75806.1"/>
    </source>
</evidence>
<feature type="transmembrane region" description="Helical" evidence="7">
    <location>
        <begin position="106"/>
        <end position="122"/>
    </location>
</feature>
<dbReference type="EMBL" id="DSFH01000036">
    <property type="protein sequence ID" value="HEW63871.1"/>
    <property type="molecule type" value="Genomic_DNA"/>
</dbReference>
<protein>
    <submittedName>
        <fullName evidence="9 10">Hydrogenase</fullName>
    </submittedName>
</protein>
<feature type="transmembrane region" description="Helical" evidence="7">
    <location>
        <begin position="451"/>
        <end position="477"/>
    </location>
</feature>
<dbReference type="GO" id="GO:0005886">
    <property type="term" value="C:plasma membrane"/>
    <property type="evidence" value="ECO:0007669"/>
    <property type="project" value="UniProtKB-SubCell"/>
</dbReference>
<feature type="transmembrane region" description="Helical" evidence="7">
    <location>
        <begin position="411"/>
        <end position="430"/>
    </location>
</feature>
<keyword evidence="2" id="KW-1003">Cell membrane</keyword>
<dbReference type="Pfam" id="PF00361">
    <property type="entry name" value="Proton_antipo_M"/>
    <property type="match status" value="1"/>
</dbReference>
<dbReference type="GO" id="GO:0016491">
    <property type="term" value="F:oxidoreductase activity"/>
    <property type="evidence" value="ECO:0007669"/>
    <property type="project" value="UniProtKB-KW"/>
</dbReference>
<dbReference type="RefSeq" id="WP_272985177.1">
    <property type="nucleotide sequence ID" value="NZ_DSFH01000036.1"/>
</dbReference>
<feature type="transmembrane region" description="Helical" evidence="7">
    <location>
        <begin position="128"/>
        <end position="148"/>
    </location>
</feature>